<dbReference type="InterPro" id="IPR033469">
    <property type="entry name" value="CYTH-like_dom_sf"/>
</dbReference>
<dbReference type="RefSeq" id="WP_256029287.1">
    <property type="nucleotide sequence ID" value="NZ_JAHLKM010000006.1"/>
</dbReference>
<comment type="caution">
    <text evidence="2">The sequence shown here is derived from an EMBL/GenBank/DDBJ whole genome shotgun (WGS) entry which is preliminary data.</text>
</comment>
<dbReference type="PANTHER" id="PTHR21028:SF2">
    <property type="entry name" value="CYTH DOMAIN-CONTAINING PROTEIN"/>
    <property type="match status" value="1"/>
</dbReference>
<dbReference type="PANTHER" id="PTHR21028">
    <property type="entry name" value="SI:CH211-156B7.4"/>
    <property type="match status" value="1"/>
</dbReference>
<dbReference type="EMBL" id="JAHLKM010000006">
    <property type="protein sequence ID" value="MCQ4333267.1"/>
    <property type="molecule type" value="Genomic_DNA"/>
</dbReference>
<sequence length="178" mass="20074">MYEVEMKVRADHDRVRSRLSGLGAVPEGTVRQVDTYYDHPVREFAETDEALRIRREAATEGEKTRVTYKGPLVEAESKTRTELETAIADGAVFDGILERLGFEPAATVEKTRERFRHGEYTVTLDTVSGLGEFLEVETEAEVIEPAREGAAELLQRLGFDPESQIRRSYLGLLIEADR</sequence>
<evidence type="ECO:0000313" key="3">
    <source>
        <dbReference type="Proteomes" id="UP001139494"/>
    </source>
</evidence>
<dbReference type="Pfam" id="PF01928">
    <property type="entry name" value="CYTH"/>
    <property type="match status" value="1"/>
</dbReference>
<dbReference type="SUPFAM" id="SSF55154">
    <property type="entry name" value="CYTH-like phosphatases"/>
    <property type="match status" value="1"/>
</dbReference>
<organism evidence="2 3">
    <name type="scientific">Natronomonas aquatica</name>
    <dbReference type="NCBI Taxonomy" id="2841590"/>
    <lineage>
        <taxon>Archaea</taxon>
        <taxon>Methanobacteriati</taxon>
        <taxon>Methanobacteriota</taxon>
        <taxon>Stenosarchaea group</taxon>
        <taxon>Halobacteria</taxon>
        <taxon>Halobacteriales</taxon>
        <taxon>Natronomonadaceae</taxon>
        <taxon>Natronomonas</taxon>
    </lineage>
</organism>
<dbReference type="SMART" id="SM01118">
    <property type="entry name" value="CYTH"/>
    <property type="match status" value="1"/>
</dbReference>
<keyword evidence="3" id="KW-1185">Reference proteome</keyword>
<dbReference type="AlphaFoldDB" id="A0A9R1CT17"/>
<dbReference type="CDD" id="cd07890">
    <property type="entry name" value="CYTH-like_AC_IV-like"/>
    <property type="match status" value="1"/>
</dbReference>
<dbReference type="NCBIfam" id="TIGR00318">
    <property type="entry name" value="cyaB"/>
    <property type="match status" value="1"/>
</dbReference>
<evidence type="ECO:0000313" key="2">
    <source>
        <dbReference type="EMBL" id="MCQ4333267.1"/>
    </source>
</evidence>
<dbReference type="Proteomes" id="UP001139494">
    <property type="component" value="Unassembled WGS sequence"/>
</dbReference>
<dbReference type="InterPro" id="IPR023577">
    <property type="entry name" value="CYTH_domain"/>
</dbReference>
<dbReference type="PROSITE" id="PS51707">
    <property type="entry name" value="CYTH"/>
    <property type="match status" value="1"/>
</dbReference>
<protein>
    <submittedName>
        <fullName evidence="2">Class IV adenylate cyclase</fullName>
    </submittedName>
</protein>
<proteinExistence type="predicted"/>
<dbReference type="InterPro" id="IPR008173">
    <property type="entry name" value="Adenylyl_cyclase_CyaB"/>
</dbReference>
<accession>A0A9R1CT17</accession>
<feature type="domain" description="CYTH" evidence="1">
    <location>
        <begin position="1"/>
        <end position="175"/>
    </location>
</feature>
<name>A0A9R1CT17_9EURY</name>
<evidence type="ECO:0000259" key="1">
    <source>
        <dbReference type="PROSITE" id="PS51707"/>
    </source>
</evidence>
<gene>
    <name evidence="2" type="primary">cyaB</name>
    <name evidence="2" type="ORF">KM295_07190</name>
</gene>
<dbReference type="Gene3D" id="2.40.320.10">
    <property type="entry name" value="Hypothetical Protein Pfu-838710-001"/>
    <property type="match status" value="1"/>
</dbReference>
<reference evidence="2" key="1">
    <citation type="journal article" date="2023" name="Front. Microbiol.">
        <title>Genomic-based phylogenetic and metabolic analyses of the genus Natronomonas, and description of Natronomonas aquatica sp. nov.</title>
        <authorList>
            <person name="Garcia-Roldan A."/>
            <person name="Duran-Viseras A."/>
            <person name="de la Haba R.R."/>
            <person name="Corral P."/>
            <person name="Sanchez-Porro C."/>
            <person name="Ventosa A."/>
        </authorList>
    </citation>
    <scope>NUCLEOTIDE SEQUENCE</scope>
    <source>
        <strain evidence="2">F2-12</strain>
    </source>
</reference>